<dbReference type="Proteomes" id="UP000622890">
    <property type="component" value="Unassembled WGS sequence"/>
</dbReference>
<dbReference type="PANTHER" id="PTHR43547">
    <property type="entry name" value="TWO-COMPONENT HISTIDINE KINASE"/>
    <property type="match status" value="1"/>
</dbReference>
<dbReference type="InterPro" id="IPR005467">
    <property type="entry name" value="His_kinase_dom"/>
</dbReference>
<dbReference type="CDD" id="cd00075">
    <property type="entry name" value="HATPase"/>
    <property type="match status" value="1"/>
</dbReference>
<dbReference type="AlphaFoldDB" id="A0A934W9P7"/>
<dbReference type="RefSeq" id="WP_200597682.1">
    <property type="nucleotide sequence ID" value="NZ_JAEPBG010000021.1"/>
</dbReference>
<evidence type="ECO:0000259" key="4">
    <source>
        <dbReference type="PROSITE" id="PS50109"/>
    </source>
</evidence>
<keyword evidence="7" id="KW-1185">Reference proteome</keyword>
<dbReference type="PRINTS" id="PR00344">
    <property type="entry name" value="BCTRLSENSOR"/>
</dbReference>
<dbReference type="SMART" id="SM00387">
    <property type="entry name" value="HATPase_c"/>
    <property type="match status" value="1"/>
</dbReference>
<dbReference type="InterPro" id="IPR036097">
    <property type="entry name" value="HisK_dim/P_sf"/>
</dbReference>
<dbReference type="InterPro" id="IPR036890">
    <property type="entry name" value="HATPase_C_sf"/>
</dbReference>
<dbReference type="InterPro" id="IPR003661">
    <property type="entry name" value="HisK_dim/P_dom"/>
</dbReference>
<evidence type="ECO:0000259" key="5">
    <source>
        <dbReference type="PROSITE" id="PS50113"/>
    </source>
</evidence>
<dbReference type="GO" id="GO:0000155">
    <property type="term" value="F:phosphorelay sensor kinase activity"/>
    <property type="evidence" value="ECO:0007669"/>
    <property type="project" value="InterPro"/>
</dbReference>
<feature type="domain" description="Histidine kinase" evidence="4">
    <location>
        <begin position="313"/>
        <end position="528"/>
    </location>
</feature>
<evidence type="ECO:0000313" key="6">
    <source>
        <dbReference type="EMBL" id="MBK4738448.1"/>
    </source>
</evidence>
<keyword evidence="3" id="KW-0597">Phosphoprotein</keyword>
<dbReference type="Pfam" id="PF08447">
    <property type="entry name" value="PAS_3"/>
    <property type="match status" value="1"/>
</dbReference>
<dbReference type="SUPFAM" id="SSF55781">
    <property type="entry name" value="GAF domain-like"/>
    <property type="match status" value="1"/>
</dbReference>
<comment type="catalytic activity">
    <reaction evidence="1">
        <text>ATP + protein L-histidine = ADP + protein N-phospho-L-histidine.</text>
        <dbReference type="EC" id="2.7.13.3"/>
    </reaction>
</comment>
<name>A0A934W9P7_9BURK</name>
<dbReference type="InterPro" id="IPR035965">
    <property type="entry name" value="PAS-like_dom_sf"/>
</dbReference>
<evidence type="ECO:0000256" key="1">
    <source>
        <dbReference type="ARBA" id="ARBA00000085"/>
    </source>
</evidence>
<dbReference type="Gene3D" id="3.30.565.10">
    <property type="entry name" value="Histidine kinase-like ATPase, C-terminal domain"/>
    <property type="match status" value="1"/>
</dbReference>
<organism evidence="6 7">
    <name type="scientific">Noviherbaspirillum pedocola</name>
    <dbReference type="NCBI Taxonomy" id="2801341"/>
    <lineage>
        <taxon>Bacteria</taxon>
        <taxon>Pseudomonadati</taxon>
        <taxon>Pseudomonadota</taxon>
        <taxon>Betaproteobacteria</taxon>
        <taxon>Burkholderiales</taxon>
        <taxon>Oxalobacteraceae</taxon>
        <taxon>Noviherbaspirillum</taxon>
    </lineage>
</organism>
<dbReference type="CDD" id="cd00082">
    <property type="entry name" value="HisKA"/>
    <property type="match status" value="1"/>
</dbReference>
<dbReference type="InterPro" id="IPR000700">
    <property type="entry name" value="PAS-assoc_C"/>
</dbReference>
<dbReference type="PROSITE" id="PS50113">
    <property type="entry name" value="PAC"/>
    <property type="match status" value="1"/>
</dbReference>
<feature type="domain" description="PAC" evidence="5">
    <location>
        <begin position="250"/>
        <end position="302"/>
    </location>
</feature>
<dbReference type="SMART" id="SM00388">
    <property type="entry name" value="HisKA"/>
    <property type="match status" value="1"/>
</dbReference>
<reference evidence="6" key="1">
    <citation type="submission" date="2021-01" db="EMBL/GenBank/DDBJ databases">
        <title>Genome sequence of strain Noviherbaspirillum sp. DKR-6.</title>
        <authorList>
            <person name="Chaudhary D.K."/>
        </authorList>
    </citation>
    <scope>NUCLEOTIDE SEQUENCE</scope>
    <source>
        <strain evidence="6">DKR-6</strain>
    </source>
</reference>
<dbReference type="Gene3D" id="3.30.450.20">
    <property type="entry name" value="PAS domain"/>
    <property type="match status" value="1"/>
</dbReference>
<dbReference type="Pfam" id="PF02518">
    <property type="entry name" value="HATPase_c"/>
    <property type="match status" value="1"/>
</dbReference>
<accession>A0A934W9P7</accession>
<evidence type="ECO:0000256" key="2">
    <source>
        <dbReference type="ARBA" id="ARBA00012438"/>
    </source>
</evidence>
<dbReference type="PANTHER" id="PTHR43547:SF2">
    <property type="entry name" value="HYBRID SIGNAL TRANSDUCTION HISTIDINE KINASE C"/>
    <property type="match status" value="1"/>
</dbReference>
<dbReference type="InterPro" id="IPR001610">
    <property type="entry name" value="PAC"/>
</dbReference>
<dbReference type="Gene3D" id="1.10.287.130">
    <property type="match status" value="1"/>
</dbReference>
<dbReference type="NCBIfam" id="TIGR00229">
    <property type="entry name" value="sensory_box"/>
    <property type="match status" value="1"/>
</dbReference>
<evidence type="ECO:0000313" key="7">
    <source>
        <dbReference type="Proteomes" id="UP000622890"/>
    </source>
</evidence>
<dbReference type="SUPFAM" id="SSF55785">
    <property type="entry name" value="PYP-like sensor domain (PAS domain)"/>
    <property type="match status" value="1"/>
</dbReference>
<dbReference type="Gene3D" id="3.30.450.40">
    <property type="match status" value="1"/>
</dbReference>
<dbReference type="InterPro" id="IPR004358">
    <property type="entry name" value="Sig_transdc_His_kin-like_C"/>
</dbReference>
<gene>
    <name evidence="6" type="ORF">JJB74_27820</name>
</gene>
<dbReference type="InterPro" id="IPR029016">
    <property type="entry name" value="GAF-like_dom_sf"/>
</dbReference>
<keyword evidence="6" id="KW-0808">Transferase</keyword>
<dbReference type="SUPFAM" id="SSF55874">
    <property type="entry name" value="ATPase domain of HSP90 chaperone/DNA topoisomerase II/histidine kinase"/>
    <property type="match status" value="1"/>
</dbReference>
<sequence>MMTNIVAMMNGGAGARAGGQGGTPKPDLLKLMAQASERLNQVGSETDALALLQSYAHSVAGADAAILLLRDSGLRHSATSTDAPDPYLWALADWAARRRQTAVVAELGADTLVASNIERPAGIGSVVLLALELAGEPAAIAFLWRTPHAPQPDELAALEILAHAGSAALARQRYENRLHEDETRYAVLGRASPALIWQTDAEGNLAHINWDHVNGDAQEHAGTWDRLLHPEDTAAFGTAFADARQRREPFRWRARLRDAHGAWRWLDMHALPLDAADGGYAGHVGIAIDVSEALRAGEALRQADRRKDEFLATLAHELRNPLAPISNVMYMLRHEGGRRRADRLLQIVERQVRHIVRLVDDLLEMSRITRGQIALRRAPMLLADALNAAIETARPQIESNRHRLELSLPPEALCVHGDMVRLTQAFTNLLDNAARYTEPGGEIRITARREGKTATVSIADNGMGIAAELRARIFDLFTRGQRGCGPGGLGIGLPMVKSLVELHGGVVELRSDGPGRGSEFIVRLPALERTPDETN</sequence>
<dbReference type="EMBL" id="JAEPBG010000021">
    <property type="protein sequence ID" value="MBK4738448.1"/>
    <property type="molecule type" value="Genomic_DNA"/>
</dbReference>
<dbReference type="SMART" id="SM00086">
    <property type="entry name" value="PAC"/>
    <property type="match status" value="1"/>
</dbReference>
<comment type="caution">
    <text evidence="6">The sequence shown here is derived from an EMBL/GenBank/DDBJ whole genome shotgun (WGS) entry which is preliminary data.</text>
</comment>
<dbReference type="CDD" id="cd00130">
    <property type="entry name" value="PAS"/>
    <property type="match status" value="1"/>
</dbReference>
<dbReference type="InterPro" id="IPR000014">
    <property type="entry name" value="PAS"/>
</dbReference>
<dbReference type="InterPro" id="IPR003594">
    <property type="entry name" value="HATPase_dom"/>
</dbReference>
<dbReference type="Pfam" id="PF00512">
    <property type="entry name" value="HisKA"/>
    <property type="match status" value="1"/>
</dbReference>
<dbReference type="InterPro" id="IPR013655">
    <property type="entry name" value="PAS_fold_3"/>
</dbReference>
<dbReference type="EC" id="2.7.13.3" evidence="2"/>
<protein>
    <recommendedName>
        <fullName evidence="2">histidine kinase</fullName>
        <ecNumber evidence="2">2.7.13.3</ecNumber>
    </recommendedName>
</protein>
<proteinExistence type="predicted"/>
<keyword evidence="6" id="KW-0418">Kinase</keyword>
<evidence type="ECO:0000256" key="3">
    <source>
        <dbReference type="ARBA" id="ARBA00022553"/>
    </source>
</evidence>
<dbReference type="SUPFAM" id="SSF47384">
    <property type="entry name" value="Homodimeric domain of signal transducing histidine kinase"/>
    <property type="match status" value="1"/>
</dbReference>
<dbReference type="PROSITE" id="PS50109">
    <property type="entry name" value="HIS_KIN"/>
    <property type="match status" value="1"/>
</dbReference>